<evidence type="ECO:0000313" key="2">
    <source>
        <dbReference type="Proteomes" id="UP001056120"/>
    </source>
</evidence>
<dbReference type="EMBL" id="CM042037">
    <property type="protein sequence ID" value="KAI3743427.1"/>
    <property type="molecule type" value="Genomic_DNA"/>
</dbReference>
<sequence length="77" mass="8718">MLNNMSILTNNEVEGEKLRSAEVKGEAGWNGVIFGIAIPIRKERKEGIDGVVPPTKKQTWRHAYRPTSLRLVHEGHR</sequence>
<accession>A0ACB9DAV6</accession>
<name>A0ACB9DAV6_9ASTR</name>
<evidence type="ECO:0000313" key="1">
    <source>
        <dbReference type="EMBL" id="KAI3743427.1"/>
    </source>
</evidence>
<proteinExistence type="predicted"/>
<dbReference type="Proteomes" id="UP001056120">
    <property type="component" value="Linkage Group LG20"/>
</dbReference>
<reference evidence="2" key="1">
    <citation type="journal article" date="2022" name="Mol. Ecol. Resour.">
        <title>The genomes of chicory, endive, great burdock and yacon provide insights into Asteraceae palaeo-polyploidization history and plant inulin production.</title>
        <authorList>
            <person name="Fan W."/>
            <person name="Wang S."/>
            <person name="Wang H."/>
            <person name="Wang A."/>
            <person name="Jiang F."/>
            <person name="Liu H."/>
            <person name="Zhao H."/>
            <person name="Xu D."/>
            <person name="Zhang Y."/>
        </authorList>
    </citation>
    <scope>NUCLEOTIDE SEQUENCE [LARGE SCALE GENOMIC DNA]</scope>
    <source>
        <strain evidence="2">cv. Yunnan</strain>
    </source>
</reference>
<organism evidence="1 2">
    <name type="scientific">Smallanthus sonchifolius</name>
    <dbReference type="NCBI Taxonomy" id="185202"/>
    <lineage>
        <taxon>Eukaryota</taxon>
        <taxon>Viridiplantae</taxon>
        <taxon>Streptophyta</taxon>
        <taxon>Embryophyta</taxon>
        <taxon>Tracheophyta</taxon>
        <taxon>Spermatophyta</taxon>
        <taxon>Magnoliopsida</taxon>
        <taxon>eudicotyledons</taxon>
        <taxon>Gunneridae</taxon>
        <taxon>Pentapetalae</taxon>
        <taxon>asterids</taxon>
        <taxon>campanulids</taxon>
        <taxon>Asterales</taxon>
        <taxon>Asteraceae</taxon>
        <taxon>Asteroideae</taxon>
        <taxon>Heliantheae alliance</taxon>
        <taxon>Millerieae</taxon>
        <taxon>Smallanthus</taxon>
    </lineage>
</organism>
<reference evidence="1 2" key="2">
    <citation type="journal article" date="2022" name="Mol. Ecol. Resour.">
        <title>The genomes of chicory, endive, great burdock and yacon provide insights into Asteraceae paleo-polyploidization history and plant inulin production.</title>
        <authorList>
            <person name="Fan W."/>
            <person name="Wang S."/>
            <person name="Wang H."/>
            <person name="Wang A."/>
            <person name="Jiang F."/>
            <person name="Liu H."/>
            <person name="Zhao H."/>
            <person name="Xu D."/>
            <person name="Zhang Y."/>
        </authorList>
    </citation>
    <scope>NUCLEOTIDE SEQUENCE [LARGE SCALE GENOMIC DNA]</scope>
    <source>
        <strain evidence="2">cv. Yunnan</strain>
        <tissue evidence="1">Leaves</tissue>
    </source>
</reference>
<comment type="caution">
    <text evidence="1">The sequence shown here is derived from an EMBL/GenBank/DDBJ whole genome shotgun (WGS) entry which is preliminary data.</text>
</comment>
<keyword evidence="2" id="KW-1185">Reference proteome</keyword>
<gene>
    <name evidence="1" type="ORF">L1987_61136</name>
</gene>
<protein>
    <submittedName>
        <fullName evidence="1">Uncharacterized protein</fullName>
    </submittedName>
</protein>